<organism evidence="3 4">
    <name type="scientific">Nitratireductor arenosus</name>
    <dbReference type="NCBI Taxonomy" id="2682096"/>
    <lineage>
        <taxon>Bacteria</taxon>
        <taxon>Pseudomonadati</taxon>
        <taxon>Pseudomonadota</taxon>
        <taxon>Alphaproteobacteria</taxon>
        <taxon>Hyphomicrobiales</taxon>
        <taxon>Phyllobacteriaceae</taxon>
        <taxon>Nitratireductor</taxon>
    </lineage>
</organism>
<comment type="caution">
    <text evidence="3">The sequence shown here is derived from an EMBL/GenBank/DDBJ whole genome shotgun (WGS) entry which is preliminary data.</text>
</comment>
<dbReference type="InterPro" id="IPR038404">
    <property type="entry name" value="TRAP_DctP_sf"/>
</dbReference>
<evidence type="ECO:0000256" key="2">
    <source>
        <dbReference type="SAM" id="SignalP"/>
    </source>
</evidence>
<evidence type="ECO:0000256" key="1">
    <source>
        <dbReference type="ARBA" id="ARBA00022729"/>
    </source>
</evidence>
<dbReference type="NCBIfam" id="NF037995">
    <property type="entry name" value="TRAP_S1"/>
    <property type="match status" value="1"/>
</dbReference>
<evidence type="ECO:0008006" key="5">
    <source>
        <dbReference type="Google" id="ProtNLM"/>
    </source>
</evidence>
<dbReference type="AlphaFoldDB" id="A0A844QKS2"/>
<feature type="chain" id="PRO_5032836844" description="TRAP-type C4-dicarboxylate transport system, substrate-binding protein" evidence="2">
    <location>
        <begin position="25"/>
        <end position="339"/>
    </location>
</feature>
<evidence type="ECO:0000313" key="3">
    <source>
        <dbReference type="EMBL" id="MVA98648.1"/>
    </source>
</evidence>
<sequence length="339" mass="36648">MTTIKKLTMAAVILGSAFVQPALAESPVVLKFASAFPPGTKTNSISIPAFIKAVEEASEGTLKIEHYPGGTLGASPTTQLKLVEDGVVDIAEVVASYTPGRFPELEMFELPFVFENTREASLTAYALYEKGFFTGFDKLELVGIAEVGPYYLHSKKELATVDDISGQKLRAGGPVQGAVVQAMGGVPVGGMPATQIAENISRNVVDGTLMDIGNMFNFRIADAAGYHVINAPLGNVAVMFPMRKDTYESLPPKAKAAFDKYRGMWFSNVLSENLDKQNDESAARLEADAEHNMVEFSDEDIDTLKGAFAGLKDRWDADKDGVNLYQEMLSARDAVRADK</sequence>
<reference evidence="3 4" key="1">
    <citation type="submission" date="2019-12" db="EMBL/GenBank/DDBJ databases">
        <title>Nitratireductor arenosus sp. nov., Isolated from sea sand, Jeju island, South Korea.</title>
        <authorList>
            <person name="Kim W."/>
        </authorList>
    </citation>
    <scope>NUCLEOTIDE SEQUENCE [LARGE SCALE GENOMIC DNA]</scope>
    <source>
        <strain evidence="3 4">CAU 1489</strain>
    </source>
</reference>
<evidence type="ECO:0000313" key="4">
    <source>
        <dbReference type="Proteomes" id="UP000463224"/>
    </source>
</evidence>
<dbReference type="RefSeq" id="WP_156713559.1">
    <property type="nucleotide sequence ID" value="NZ_WPHG01000003.1"/>
</dbReference>
<proteinExistence type="predicted"/>
<dbReference type="Proteomes" id="UP000463224">
    <property type="component" value="Unassembled WGS sequence"/>
</dbReference>
<gene>
    <name evidence="3" type="ORF">GN330_15485</name>
</gene>
<dbReference type="PANTHER" id="PTHR33376:SF15">
    <property type="entry name" value="BLL6794 PROTEIN"/>
    <property type="match status" value="1"/>
</dbReference>
<dbReference type="CDD" id="cd13665">
    <property type="entry name" value="PBP2_TRAP_Dctp3_4"/>
    <property type="match status" value="1"/>
</dbReference>
<keyword evidence="4" id="KW-1185">Reference proteome</keyword>
<dbReference type="Pfam" id="PF03480">
    <property type="entry name" value="DctP"/>
    <property type="match status" value="1"/>
</dbReference>
<feature type="signal peptide" evidence="2">
    <location>
        <begin position="1"/>
        <end position="24"/>
    </location>
</feature>
<dbReference type="GO" id="GO:0055085">
    <property type="term" value="P:transmembrane transport"/>
    <property type="evidence" value="ECO:0007669"/>
    <property type="project" value="InterPro"/>
</dbReference>
<dbReference type="Gene3D" id="3.40.190.170">
    <property type="entry name" value="Bacterial extracellular solute-binding protein, family 7"/>
    <property type="match status" value="1"/>
</dbReference>
<accession>A0A844QKS2</accession>
<dbReference type="PANTHER" id="PTHR33376">
    <property type="match status" value="1"/>
</dbReference>
<dbReference type="InterPro" id="IPR018389">
    <property type="entry name" value="DctP_fam"/>
</dbReference>
<dbReference type="EMBL" id="WPHG01000003">
    <property type="protein sequence ID" value="MVA98648.1"/>
    <property type="molecule type" value="Genomic_DNA"/>
</dbReference>
<keyword evidence="1 2" id="KW-0732">Signal</keyword>
<name>A0A844QKS2_9HYPH</name>
<protein>
    <recommendedName>
        <fullName evidence="5">TRAP-type C4-dicarboxylate transport system, substrate-binding protein</fullName>
    </recommendedName>
</protein>